<reference evidence="1" key="1">
    <citation type="submission" date="2019-08" db="EMBL/GenBank/DDBJ databases">
        <authorList>
            <person name="Kucharzyk K."/>
            <person name="Murdoch R.W."/>
            <person name="Higgins S."/>
            <person name="Loffler F."/>
        </authorList>
    </citation>
    <scope>NUCLEOTIDE SEQUENCE</scope>
</reference>
<comment type="caution">
    <text evidence="1">The sequence shown here is derived from an EMBL/GenBank/DDBJ whole genome shotgun (WGS) entry which is preliminary data.</text>
</comment>
<name>A0A644YBK7_9ZZZZ</name>
<evidence type="ECO:0000313" key="1">
    <source>
        <dbReference type="EMBL" id="MPM25936.1"/>
    </source>
</evidence>
<sequence length="131" mass="15402">MKSTIDYSEIVSLSGINEIEQLVTTYYIKYYRAPKDLKVEILQSLKDGMFTGKCNYAFWGPGQFDPYRDLHSYPSVEQALHFSINGFRHNDKPDYPNDLVFWRSDNGKYLDGNGKQVTIKEIQERRNRLKH</sequence>
<proteinExistence type="predicted"/>
<accession>A0A644YBK7</accession>
<dbReference type="EMBL" id="VSSQ01004612">
    <property type="protein sequence ID" value="MPM25936.1"/>
    <property type="molecule type" value="Genomic_DNA"/>
</dbReference>
<dbReference type="AlphaFoldDB" id="A0A644YBK7"/>
<organism evidence="1">
    <name type="scientific">bioreactor metagenome</name>
    <dbReference type="NCBI Taxonomy" id="1076179"/>
    <lineage>
        <taxon>unclassified sequences</taxon>
        <taxon>metagenomes</taxon>
        <taxon>ecological metagenomes</taxon>
    </lineage>
</organism>
<gene>
    <name evidence="1" type="ORF">SDC9_72437</name>
</gene>
<protein>
    <submittedName>
        <fullName evidence="1">Uncharacterized protein</fullName>
    </submittedName>
</protein>